<evidence type="ECO:0000256" key="1">
    <source>
        <dbReference type="ARBA" id="ARBA00005054"/>
    </source>
</evidence>
<name>A0A4S2N275_9PEZI</name>
<dbReference type="EC" id="2.1.2.2" evidence="2"/>
<dbReference type="PROSITE" id="PS00373">
    <property type="entry name" value="GART"/>
    <property type="match status" value="1"/>
</dbReference>
<sequence>MSSSESTSQVQKTPLLVLLSGSGTNFAALLRATETPANPLSSLATITHVISNRKSAYGLTRARDANIPTTYHNLQTGGYSKKHPNDPAKAREEYDHDLADIILALDPRPEVIVCAGWMHILSPAFLNPLEQAGIEIINLHPALKGEFDGIDAIGRAYIAFKEGKITRTGVMVHRVIAAVDQGPLVLQQEIPILEDDTKESLEERIHGVEWEVIVEGTTRVVKERRENKEKGLIA</sequence>
<protein>
    <recommendedName>
        <fullName evidence="2">phosphoribosylglycinamide formyltransferase 1</fullName>
        <ecNumber evidence="2">2.1.2.2</ecNumber>
    </recommendedName>
    <alternativeName>
        <fullName evidence="7">5'-phosphoribosylglycinamide transformylase</fullName>
    </alternativeName>
    <alternativeName>
        <fullName evidence="6">GAR transformylase</fullName>
    </alternativeName>
</protein>
<evidence type="ECO:0000256" key="7">
    <source>
        <dbReference type="ARBA" id="ARBA00041682"/>
    </source>
</evidence>
<evidence type="ECO:0000256" key="5">
    <source>
        <dbReference type="ARBA" id="ARBA00038440"/>
    </source>
</evidence>
<evidence type="ECO:0000259" key="9">
    <source>
        <dbReference type="Pfam" id="PF00551"/>
    </source>
</evidence>
<evidence type="ECO:0000313" key="10">
    <source>
        <dbReference type="EMBL" id="TGZ83064.1"/>
    </source>
</evidence>
<dbReference type="NCBIfam" id="TIGR00639">
    <property type="entry name" value="PurN"/>
    <property type="match status" value="1"/>
</dbReference>
<proteinExistence type="inferred from homology"/>
<dbReference type="GO" id="GO:0006189">
    <property type="term" value="P:'de novo' IMP biosynthetic process"/>
    <property type="evidence" value="ECO:0007669"/>
    <property type="project" value="UniProtKB-UniPathway"/>
</dbReference>
<evidence type="ECO:0000256" key="2">
    <source>
        <dbReference type="ARBA" id="ARBA00012254"/>
    </source>
</evidence>
<feature type="domain" description="Formyl transferase N-terminal" evidence="9">
    <location>
        <begin position="16"/>
        <end position="215"/>
    </location>
</feature>
<dbReference type="HAMAP" id="MF_01930">
    <property type="entry name" value="PurN"/>
    <property type="match status" value="1"/>
</dbReference>
<dbReference type="InterPro" id="IPR002376">
    <property type="entry name" value="Formyl_transf_N"/>
</dbReference>
<organism evidence="10 11">
    <name type="scientific">Ascodesmis nigricans</name>
    <dbReference type="NCBI Taxonomy" id="341454"/>
    <lineage>
        <taxon>Eukaryota</taxon>
        <taxon>Fungi</taxon>
        <taxon>Dikarya</taxon>
        <taxon>Ascomycota</taxon>
        <taxon>Pezizomycotina</taxon>
        <taxon>Pezizomycetes</taxon>
        <taxon>Pezizales</taxon>
        <taxon>Ascodesmidaceae</taxon>
        <taxon>Ascodesmis</taxon>
    </lineage>
</organism>
<dbReference type="UniPathway" id="UPA00074">
    <property type="reaction ID" value="UER00126"/>
</dbReference>
<keyword evidence="4" id="KW-0658">Purine biosynthesis</keyword>
<dbReference type="PANTHER" id="PTHR43369:SF2">
    <property type="entry name" value="PHOSPHORIBOSYLGLYCINAMIDE FORMYLTRANSFERASE"/>
    <property type="match status" value="1"/>
</dbReference>
<dbReference type="InterPro" id="IPR004607">
    <property type="entry name" value="GART"/>
</dbReference>
<dbReference type="InterPro" id="IPR001555">
    <property type="entry name" value="GART_AS"/>
</dbReference>
<keyword evidence="3 10" id="KW-0808">Transferase</keyword>
<dbReference type="InterPro" id="IPR036477">
    <property type="entry name" value="Formyl_transf_N_sf"/>
</dbReference>
<dbReference type="SUPFAM" id="SSF53328">
    <property type="entry name" value="Formyltransferase"/>
    <property type="match status" value="1"/>
</dbReference>
<dbReference type="PANTHER" id="PTHR43369">
    <property type="entry name" value="PHOSPHORIBOSYLGLYCINAMIDE FORMYLTRANSFERASE"/>
    <property type="match status" value="1"/>
</dbReference>
<dbReference type="Proteomes" id="UP000298138">
    <property type="component" value="Unassembled WGS sequence"/>
</dbReference>
<gene>
    <name evidence="10" type="ORF">EX30DRAFT_147596</name>
</gene>
<evidence type="ECO:0000256" key="4">
    <source>
        <dbReference type="ARBA" id="ARBA00022755"/>
    </source>
</evidence>
<evidence type="ECO:0000256" key="3">
    <source>
        <dbReference type="ARBA" id="ARBA00022679"/>
    </source>
</evidence>
<dbReference type="GO" id="GO:0005737">
    <property type="term" value="C:cytoplasm"/>
    <property type="evidence" value="ECO:0007669"/>
    <property type="project" value="TreeGrafter"/>
</dbReference>
<dbReference type="STRING" id="341454.A0A4S2N275"/>
<reference evidence="10 11" key="1">
    <citation type="submission" date="2019-04" db="EMBL/GenBank/DDBJ databases">
        <title>Comparative genomics and transcriptomics to analyze fruiting body development in filamentous ascomycetes.</title>
        <authorList>
            <consortium name="DOE Joint Genome Institute"/>
            <person name="Lutkenhaus R."/>
            <person name="Traeger S."/>
            <person name="Breuer J."/>
            <person name="Kuo A."/>
            <person name="Lipzen A."/>
            <person name="Pangilinan J."/>
            <person name="Dilworth D."/>
            <person name="Sandor L."/>
            <person name="Poggeler S."/>
            <person name="Barry K."/>
            <person name="Grigoriev I.V."/>
            <person name="Nowrousian M."/>
        </authorList>
    </citation>
    <scope>NUCLEOTIDE SEQUENCE [LARGE SCALE GENOMIC DNA]</scope>
    <source>
        <strain evidence="10 11">CBS 389.68</strain>
    </source>
</reference>
<evidence type="ECO:0000313" key="11">
    <source>
        <dbReference type="Proteomes" id="UP000298138"/>
    </source>
</evidence>
<accession>A0A4S2N275</accession>
<dbReference type="AlphaFoldDB" id="A0A4S2N275"/>
<dbReference type="EMBL" id="ML220114">
    <property type="protein sequence ID" value="TGZ83064.1"/>
    <property type="molecule type" value="Genomic_DNA"/>
</dbReference>
<comment type="similarity">
    <text evidence="5">Belongs to the GART family.</text>
</comment>
<keyword evidence="11" id="KW-1185">Reference proteome</keyword>
<dbReference type="InParanoid" id="A0A4S2N275"/>
<evidence type="ECO:0000256" key="8">
    <source>
        <dbReference type="ARBA" id="ARBA00047664"/>
    </source>
</evidence>
<evidence type="ECO:0000256" key="6">
    <source>
        <dbReference type="ARBA" id="ARBA00041324"/>
    </source>
</evidence>
<comment type="catalytic activity">
    <reaction evidence="8">
        <text>N(1)-(5-phospho-beta-D-ribosyl)glycinamide + (6R)-10-formyltetrahydrofolate = N(2)-formyl-N(1)-(5-phospho-beta-D-ribosyl)glycinamide + (6S)-5,6,7,8-tetrahydrofolate + H(+)</text>
        <dbReference type="Rhea" id="RHEA:15053"/>
        <dbReference type="ChEBI" id="CHEBI:15378"/>
        <dbReference type="ChEBI" id="CHEBI:57453"/>
        <dbReference type="ChEBI" id="CHEBI:143788"/>
        <dbReference type="ChEBI" id="CHEBI:147286"/>
        <dbReference type="ChEBI" id="CHEBI:195366"/>
        <dbReference type="EC" id="2.1.2.2"/>
    </reaction>
</comment>
<dbReference type="GO" id="GO:0004644">
    <property type="term" value="F:phosphoribosylglycinamide formyltransferase activity"/>
    <property type="evidence" value="ECO:0007669"/>
    <property type="project" value="UniProtKB-EC"/>
</dbReference>
<comment type="pathway">
    <text evidence="1">Purine metabolism; IMP biosynthesis via de novo pathway; N(2)-formyl-N(1)-(5-phospho-D-ribosyl)glycinamide from N(1)-(5-phospho-D-ribosyl)glycinamide (10-formyl THF route): step 1/1.</text>
</comment>
<dbReference type="OrthoDB" id="5575075at2759"/>
<dbReference type="Gene3D" id="3.40.50.170">
    <property type="entry name" value="Formyl transferase, N-terminal domain"/>
    <property type="match status" value="1"/>
</dbReference>
<dbReference type="Pfam" id="PF00551">
    <property type="entry name" value="Formyl_trans_N"/>
    <property type="match status" value="1"/>
</dbReference>
<dbReference type="FunCoup" id="A0A4S2N275">
    <property type="interactions" value="194"/>
</dbReference>